<organism evidence="8 9">
    <name type="scientific">Poseidonocella pacifica</name>
    <dbReference type="NCBI Taxonomy" id="871651"/>
    <lineage>
        <taxon>Bacteria</taxon>
        <taxon>Pseudomonadati</taxon>
        <taxon>Pseudomonadota</taxon>
        <taxon>Alphaproteobacteria</taxon>
        <taxon>Rhodobacterales</taxon>
        <taxon>Roseobacteraceae</taxon>
        <taxon>Poseidonocella</taxon>
    </lineage>
</organism>
<dbReference type="RefSeq" id="WP_092066639.1">
    <property type="nucleotide sequence ID" value="NZ_FOJU01000005.1"/>
</dbReference>
<protein>
    <recommendedName>
        <fullName evidence="1">DNA-directed DNA polymerase</fullName>
        <ecNumber evidence="1">2.7.7.7</ecNumber>
    </recommendedName>
</protein>
<keyword evidence="3" id="KW-0548">Nucleotidyltransferase</keyword>
<evidence type="ECO:0000313" key="9">
    <source>
        <dbReference type="Proteomes" id="UP000198796"/>
    </source>
</evidence>
<dbReference type="SUPFAM" id="SSF48019">
    <property type="entry name" value="post-AAA+ oligomerization domain-like"/>
    <property type="match status" value="1"/>
</dbReference>
<evidence type="ECO:0000313" key="8">
    <source>
        <dbReference type="EMBL" id="SFB13526.1"/>
    </source>
</evidence>
<evidence type="ECO:0000256" key="3">
    <source>
        <dbReference type="ARBA" id="ARBA00022695"/>
    </source>
</evidence>
<evidence type="ECO:0000256" key="5">
    <source>
        <dbReference type="ARBA" id="ARBA00022932"/>
    </source>
</evidence>
<dbReference type="Proteomes" id="UP000198796">
    <property type="component" value="Unassembled WGS sequence"/>
</dbReference>
<keyword evidence="9" id="KW-1185">Reference proteome</keyword>
<dbReference type="EMBL" id="FOJU01000005">
    <property type="protein sequence ID" value="SFB13526.1"/>
    <property type="molecule type" value="Genomic_DNA"/>
</dbReference>
<dbReference type="Gene3D" id="1.20.272.10">
    <property type="match status" value="1"/>
</dbReference>
<evidence type="ECO:0000256" key="2">
    <source>
        <dbReference type="ARBA" id="ARBA00022679"/>
    </source>
</evidence>
<sequence length="343" mass="37192">MKLTTRDALRYFARPEPERAGLLIYGGDAMRVALRRQEVIAALIGPKGEEEMRLTRLQASDLRKDPAALSDAIKAQSFFPGPRVAFLEEATEQLAPKILPALQDWGPGDAQVIVTAGQLKPTSKLRKFFEGHRNAYAVGIYDDPPSREEIEASLRTAGLNDISSDAMADLVGLSRALDPGDFRQTLEKISLYKIGDEAPLSPEDIAACAPVSTEAAVDDLLHVVAEARIGELASVMSRLRAQGINPTSICIAGMRHFKTLYAAASDPGGASVGIGKVRPPVNGPRRNRMAQQASSWGAFKLQDALETLTDLDLKLRSAAQTAPAAELVERAMIRLAMLNRERR</sequence>
<dbReference type="InterPro" id="IPR008921">
    <property type="entry name" value="DNA_pol3_clamp-load_cplx_C"/>
</dbReference>
<proteinExistence type="inferred from homology"/>
<comment type="catalytic activity">
    <reaction evidence="7">
        <text>DNA(n) + a 2'-deoxyribonucleoside 5'-triphosphate = DNA(n+1) + diphosphate</text>
        <dbReference type="Rhea" id="RHEA:22508"/>
        <dbReference type="Rhea" id="RHEA-COMP:17339"/>
        <dbReference type="Rhea" id="RHEA-COMP:17340"/>
        <dbReference type="ChEBI" id="CHEBI:33019"/>
        <dbReference type="ChEBI" id="CHEBI:61560"/>
        <dbReference type="ChEBI" id="CHEBI:173112"/>
        <dbReference type="EC" id="2.7.7.7"/>
    </reaction>
</comment>
<dbReference type="STRING" id="871651.SAMN05421688_3187"/>
<gene>
    <name evidence="8" type="ORF">SAMN05421688_3187</name>
</gene>
<keyword evidence="4" id="KW-0235">DNA replication</keyword>
<dbReference type="OrthoDB" id="9804983at2"/>
<dbReference type="InterPro" id="IPR005790">
    <property type="entry name" value="DNA_polIII_delta"/>
</dbReference>
<evidence type="ECO:0000256" key="6">
    <source>
        <dbReference type="ARBA" id="ARBA00034754"/>
    </source>
</evidence>
<evidence type="ECO:0000256" key="7">
    <source>
        <dbReference type="ARBA" id="ARBA00049244"/>
    </source>
</evidence>
<accession>A0A1I0YL42</accession>
<keyword evidence="5" id="KW-0239">DNA-directed DNA polymerase</keyword>
<keyword evidence="2" id="KW-0808">Transferase</keyword>
<reference evidence="8 9" key="1">
    <citation type="submission" date="2016-10" db="EMBL/GenBank/DDBJ databases">
        <authorList>
            <person name="de Groot N.N."/>
        </authorList>
    </citation>
    <scope>NUCLEOTIDE SEQUENCE [LARGE SCALE GENOMIC DNA]</scope>
    <source>
        <strain evidence="8 9">DSM 29316</strain>
    </source>
</reference>
<dbReference type="GO" id="GO:0003887">
    <property type="term" value="F:DNA-directed DNA polymerase activity"/>
    <property type="evidence" value="ECO:0007669"/>
    <property type="project" value="UniProtKB-KW"/>
</dbReference>
<dbReference type="EC" id="2.7.7.7" evidence="1"/>
<dbReference type="GO" id="GO:0009360">
    <property type="term" value="C:DNA polymerase III complex"/>
    <property type="evidence" value="ECO:0007669"/>
    <property type="project" value="TreeGrafter"/>
</dbReference>
<evidence type="ECO:0000256" key="4">
    <source>
        <dbReference type="ARBA" id="ARBA00022705"/>
    </source>
</evidence>
<dbReference type="Gene3D" id="3.40.50.300">
    <property type="entry name" value="P-loop containing nucleotide triphosphate hydrolases"/>
    <property type="match status" value="1"/>
</dbReference>
<comment type="similarity">
    <text evidence="6">Belongs to the DNA polymerase HolA subunit family.</text>
</comment>
<evidence type="ECO:0000256" key="1">
    <source>
        <dbReference type="ARBA" id="ARBA00012417"/>
    </source>
</evidence>
<name>A0A1I0YL42_9RHOB</name>
<dbReference type="PANTHER" id="PTHR34388">
    <property type="entry name" value="DNA POLYMERASE III SUBUNIT DELTA"/>
    <property type="match status" value="1"/>
</dbReference>
<dbReference type="GO" id="GO:0003677">
    <property type="term" value="F:DNA binding"/>
    <property type="evidence" value="ECO:0007669"/>
    <property type="project" value="InterPro"/>
</dbReference>
<dbReference type="PANTHER" id="PTHR34388:SF1">
    <property type="entry name" value="DNA POLYMERASE III SUBUNIT DELTA"/>
    <property type="match status" value="1"/>
</dbReference>
<dbReference type="InterPro" id="IPR027417">
    <property type="entry name" value="P-loop_NTPase"/>
</dbReference>
<dbReference type="AlphaFoldDB" id="A0A1I0YL42"/>
<dbReference type="GO" id="GO:0006261">
    <property type="term" value="P:DNA-templated DNA replication"/>
    <property type="evidence" value="ECO:0007669"/>
    <property type="project" value="TreeGrafter"/>
</dbReference>
<dbReference type="NCBIfam" id="TIGR01128">
    <property type="entry name" value="holA"/>
    <property type="match status" value="1"/>
</dbReference>